<reference evidence="1 2" key="1">
    <citation type="submission" date="2018-05" db="EMBL/GenBank/DDBJ databases">
        <title>Genomic Encyclopedia of Type Strains, Phase IV (KMG-IV): sequencing the most valuable type-strain genomes for metagenomic binning, comparative biology and taxonomic classification.</title>
        <authorList>
            <person name="Goeker M."/>
        </authorList>
    </citation>
    <scope>NUCLEOTIDE SEQUENCE [LARGE SCALE GENOMIC DNA]</scope>
    <source>
        <strain evidence="1 2">DSM 25350</strain>
    </source>
</reference>
<accession>A0A316FRQ4</accession>
<comment type="caution">
    <text evidence="1">The sequence shown here is derived from an EMBL/GenBank/DDBJ whole genome shotgun (WGS) entry which is preliminary data.</text>
</comment>
<proteinExistence type="predicted"/>
<evidence type="ECO:0000313" key="2">
    <source>
        <dbReference type="Proteomes" id="UP000245790"/>
    </source>
</evidence>
<evidence type="ECO:0000313" key="1">
    <source>
        <dbReference type="EMBL" id="PWK50852.1"/>
    </source>
</evidence>
<gene>
    <name evidence="1" type="ORF">C8D97_106140</name>
</gene>
<dbReference type="AlphaFoldDB" id="A0A316FRQ4"/>
<sequence>MQSDAPAIQSFIGITPKAVTSFTGTFISKTTFAKTSINDWSIP</sequence>
<dbReference type="Proteomes" id="UP000245790">
    <property type="component" value="Unassembled WGS sequence"/>
</dbReference>
<dbReference type="RefSeq" id="WP_280951673.1">
    <property type="nucleotide sequence ID" value="NZ_QGGU01000006.1"/>
</dbReference>
<dbReference type="EMBL" id="QGGU01000006">
    <property type="protein sequence ID" value="PWK50852.1"/>
    <property type="molecule type" value="Genomic_DNA"/>
</dbReference>
<name>A0A316FRQ4_9GAMM</name>
<keyword evidence="2" id="KW-1185">Reference proteome</keyword>
<protein>
    <submittedName>
        <fullName evidence="1">Uncharacterized protein</fullName>
    </submittedName>
</protein>
<organism evidence="1 2">
    <name type="scientific">Pleionea mediterranea</name>
    <dbReference type="NCBI Taxonomy" id="523701"/>
    <lineage>
        <taxon>Bacteria</taxon>
        <taxon>Pseudomonadati</taxon>
        <taxon>Pseudomonadota</taxon>
        <taxon>Gammaproteobacteria</taxon>
        <taxon>Oceanospirillales</taxon>
        <taxon>Pleioneaceae</taxon>
        <taxon>Pleionea</taxon>
    </lineage>
</organism>